<feature type="region of interest" description="Disordered" evidence="1">
    <location>
        <begin position="1"/>
        <end position="20"/>
    </location>
</feature>
<evidence type="ECO:0008006" key="4">
    <source>
        <dbReference type="Google" id="ProtNLM"/>
    </source>
</evidence>
<comment type="caution">
    <text evidence="2">The sequence shown here is derived from an EMBL/GenBank/DDBJ whole genome shotgun (WGS) entry which is preliminary data.</text>
</comment>
<accession>A0AAV4ZYI5</accession>
<sequence>MFSFNITSQTISTNSTSSSYTSQFHYQPPFDLDADDQAPTCPTTPLPSPTIEDFEMEVHVYQNLSSQLPINSDTLWPQYPLMSKDASTRSMVLNLSLPETIKCGDTIAMKGFEGQYHINHIFTISCYTPPYQAIQIITTTSLGFTFEHLALSPLNWGHTLGV</sequence>
<evidence type="ECO:0000313" key="2">
    <source>
        <dbReference type="EMBL" id="GJJ06930.1"/>
    </source>
</evidence>
<dbReference type="Proteomes" id="UP001050691">
    <property type="component" value="Unassembled WGS sequence"/>
</dbReference>
<keyword evidence="3" id="KW-1185">Reference proteome</keyword>
<evidence type="ECO:0000313" key="3">
    <source>
        <dbReference type="Proteomes" id="UP001050691"/>
    </source>
</evidence>
<organism evidence="2 3">
    <name type="scientific">Clathrus columnatus</name>
    <dbReference type="NCBI Taxonomy" id="1419009"/>
    <lineage>
        <taxon>Eukaryota</taxon>
        <taxon>Fungi</taxon>
        <taxon>Dikarya</taxon>
        <taxon>Basidiomycota</taxon>
        <taxon>Agaricomycotina</taxon>
        <taxon>Agaricomycetes</taxon>
        <taxon>Phallomycetidae</taxon>
        <taxon>Phallales</taxon>
        <taxon>Clathraceae</taxon>
        <taxon>Clathrus</taxon>
    </lineage>
</organism>
<evidence type="ECO:0000256" key="1">
    <source>
        <dbReference type="SAM" id="MobiDB-lite"/>
    </source>
</evidence>
<proteinExistence type="predicted"/>
<dbReference type="AlphaFoldDB" id="A0AAV4ZYI5"/>
<dbReference type="EMBL" id="BPWL01000002">
    <property type="protein sequence ID" value="GJJ06930.1"/>
    <property type="molecule type" value="Genomic_DNA"/>
</dbReference>
<protein>
    <recommendedName>
        <fullName evidence="4">Galectin</fullName>
    </recommendedName>
</protein>
<gene>
    <name evidence="2" type="ORF">Clacol_001126</name>
</gene>
<name>A0AAV4ZYI5_9AGAM</name>
<reference evidence="2" key="1">
    <citation type="submission" date="2021-10" db="EMBL/GenBank/DDBJ databases">
        <title>De novo Genome Assembly of Clathrus columnatus (Basidiomycota, Fungi) Using Illumina and Nanopore Sequence Data.</title>
        <authorList>
            <person name="Ogiso-Tanaka E."/>
            <person name="Itagaki H."/>
            <person name="Hosoya T."/>
            <person name="Hosaka K."/>
        </authorList>
    </citation>
    <scope>NUCLEOTIDE SEQUENCE</scope>
    <source>
        <strain evidence="2">MO-923</strain>
    </source>
</reference>